<name>A0A9K3IFS4_HELAN</name>
<dbReference type="Proteomes" id="UP000215914">
    <property type="component" value="Unassembled WGS sequence"/>
</dbReference>
<keyword evidence="3" id="KW-1185">Reference proteome</keyword>
<evidence type="ECO:0000313" key="2">
    <source>
        <dbReference type="EMBL" id="KAF5795917.1"/>
    </source>
</evidence>
<dbReference type="EMBL" id="MNCJ02000323">
    <property type="protein sequence ID" value="KAF5795917.1"/>
    <property type="molecule type" value="Genomic_DNA"/>
</dbReference>
<evidence type="ECO:0000313" key="3">
    <source>
        <dbReference type="Proteomes" id="UP000215914"/>
    </source>
</evidence>
<evidence type="ECO:0000256" key="1">
    <source>
        <dbReference type="SAM" id="Phobius"/>
    </source>
</evidence>
<comment type="caution">
    <text evidence="2">The sequence shown here is derived from an EMBL/GenBank/DDBJ whole genome shotgun (WGS) entry which is preliminary data.</text>
</comment>
<keyword evidence="1" id="KW-0472">Membrane</keyword>
<sequence>MGATDEALPAPAIAPVYSVNLVHNRYYGLDGEIMAFVIIFVFSVFLIFLVFAPYLMMLRKSNRDSSPVEQNIGNA</sequence>
<dbReference type="AlphaFoldDB" id="A0A9K3IFS4"/>
<dbReference type="Gramene" id="mRNA:HanXRQr2_Chr08g0345291">
    <property type="protein sequence ID" value="CDS:HanXRQr2_Chr08g0345291.1"/>
    <property type="gene ID" value="HanXRQr2_Chr08g0345291"/>
</dbReference>
<reference evidence="2" key="1">
    <citation type="journal article" date="2017" name="Nature">
        <title>The sunflower genome provides insights into oil metabolism, flowering and Asterid evolution.</title>
        <authorList>
            <person name="Badouin H."/>
            <person name="Gouzy J."/>
            <person name="Grassa C.J."/>
            <person name="Murat F."/>
            <person name="Staton S.E."/>
            <person name="Cottret L."/>
            <person name="Lelandais-Briere C."/>
            <person name="Owens G.L."/>
            <person name="Carrere S."/>
            <person name="Mayjonade B."/>
            <person name="Legrand L."/>
            <person name="Gill N."/>
            <person name="Kane N.C."/>
            <person name="Bowers J.E."/>
            <person name="Hubner S."/>
            <person name="Bellec A."/>
            <person name="Berard A."/>
            <person name="Berges H."/>
            <person name="Blanchet N."/>
            <person name="Boniface M.C."/>
            <person name="Brunel D."/>
            <person name="Catrice O."/>
            <person name="Chaidir N."/>
            <person name="Claudel C."/>
            <person name="Donnadieu C."/>
            <person name="Faraut T."/>
            <person name="Fievet G."/>
            <person name="Helmstetter N."/>
            <person name="King M."/>
            <person name="Knapp S.J."/>
            <person name="Lai Z."/>
            <person name="Le Paslier M.C."/>
            <person name="Lippi Y."/>
            <person name="Lorenzon L."/>
            <person name="Mandel J.R."/>
            <person name="Marage G."/>
            <person name="Marchand G."/>
            <person name="Marquand E."/>
            <person name="Bret-Mestries E."/>
            <person name="Morien E."/>
            <person name="Nambeesan S."/>
            <person name="Nguyen T."/>
            <person name="Pegot-Espagnet P."/>
            <person name="Pouilly N."/>
            <person name="Raftis F."/>
            <person name="Sallet E."/>
            <person name="Schiex T."/>
            <person name="Thomas J."/>
            <person name="Vandecasteele C."/>
            <person name="Vares D."/>
            <person name="Vear F."/>
            <person name="Vautrin S."/>
            <person name="Crespi M."/>
            <person name="Mangin B."/>
            <person name="Burke J.M."/>
            <person name="Salse J."/>
            <person name="Munos S."/>
            <person name="Vincourt P."/>
            <person name="Rieseberg L.H."/>
            <person name="Langlade N.B."/>
        </authorList>
    </citation>
    <scope>NUCLEOTIDE SEQUENCE</scope>
    <source>
        <tissue evidence="2">Leaves</tissue>
    </source>
</reference>
<gene>
    <name evidence="2" type="ORF">HanXRQr2_Chr08g0345291</name>
</gene>
<feature type="transmembrane region" description="Helical" evidence="1">
    <location>
        <begin position="33"/>
        <end position="56"/>
    </location>
</feature>
<proteinExistence type="predicted"/>
<reference evidence="2" key="2">
    <citation type="submission" date="2020-06" db="EMBL/GenBank/DDBJ databases">
        <title>Helianthus annuus Genome sequencing and assembly Release 2.</title>
        <authorList>
            <person name="Gouzy J."/>
            <person name="Langlade N."/>
            <person name="Munos S."/>
        </authorList>
    </citation>
    <scope>NUCLEOTIDE SEQUENCE</scope>
    <source>
        <tissue evidence="2">Leaves</tissue>
    </source>
</reference>
<protein>
    <submittedName>
        <fullName evidence="2">Uncharacterized protein</fullName>
    </submittedName>
</protein>
<keyword evidence="1" id="KW-0812">Transmembrane</keyword>
<organism evidence="2 3">
    <name type="scientific">Helianthus annuus</name>
    <name type="common">Common sunflower</name>
    <dbReference type="NCBI Taxonomy" id="4232"/>
    <lineage>
        <taxon>Eukaryota</taxon>
        <taxon>Viridiplantae</taxon>
        <taxon>Streptophyta</taxon>
        <taxon>Embryophyta</taxon>
        <taxon>Tracheophyta</taxon>
        <taxon>Spermatophyta</taxon>
        <taxon>Magnoliopsida</taxon>
        <taxon>eudicotyledons</taxon>
        <taxon>Gunneridae</taxon>
        <taxon>Pentapetalae</taxon>
        <taxon>asterids</taxon>
        <taxon>campanulids</taxon>
        <taxon>Asterales</taxon>
        <taxon>Asteraceae</taxon>
        <taxon>Asteroideae</taxon>
        <taxon>Heliantheae alliance</taxon>
        <taxon>Heliantheae</taxon>
        <taxon>Helianthus</taxon>
    </lineage>
</organism>
<keyword evidence="1" id="KW-1133">Transmembrane helix</keyword>
<accession>A0A9K3IFS4</accession>